<organism evidence="2 3">
    <name type="scientific">Candidatus Nitrosotenuis uzonensis</name>
    <dbReference type="NCBI Taxonomy" id="1407055"/>
    <lineage>
        <taxon>Archaea</taxon>
        <taxon>Nitrososphaerota</taxon>
        <taxon>Candidatus Nitrosotenuis</taxon>
    </lineage>
</organism>
<evidence type="ECO:0000256" key="1">
    <source>
        <dbReference type="SAM" id="Phobius"/>
    </source>
</evidence>
<evidence type="ECO:0000313" key="2">
    <source>
        <dbReference type="EMBL" id="CAE6492791.1"/>
    </source>
</evidence>
<proteinExistence type="predicted"/>
<evidence type="ECO:0000313" key="3">
    <source>
        <dbReference type="Proteomes" id="UP000655759"/>
    </source>
</evidence>
<dbReference type="AlphaFoldDB" id="A0A812F135"/>
<comment type="caution">
    <text evidence="2">The sequence shown here is derived from an EMBL/GenBank/DDBJ whole genome shotgun (WGS) entry which is preliminary data.</text>
</comment>
<keyword evidence="1" id="KW-0472">Membrane</keyword>
<keyword evidence="1" id="KW-0812">Transmembrane</keyword>
<gene>
    <name evidence="2" type="ORF">NUZ5A_50078</name>
</gene>
<accession>A0A812F135</accession>
<dbReference type="RefSeq" id="WP_205098887.1">
    <property type="nucleotide sequence ID" value="NZ_CAJNAQ010000005.1"/>
</dbReference>
<protein>
    <submittedName>
        <fullName evidence="2">Uncharacterized protein</fullName>
    </submittedName>
</protein>
<reference evidence="2" key="1">
    <citation type="submission" date="2021-02" db="EMBL/GenBank/DDBJ databases">
        <authorList>
            <person name="Han P."/>
        </authorList>
    </citation>
    <scope>NUCLEOTIDE SEQUENCE</scope>
    <source>
        <strain evidence="2">Candidatus Nitrosotenuis uzonensis 5A</strain>
    </source>
</reference>
<feature type="transmembrane region" description="Helical" evidence="1">
    <location>
        <begin position="26"/>
        <end position="44"/>
    </location>
</feature>
<dbReference type="EMBL" id="CAJNAQ010000005">
    <property type="protein sequence ID" value="CAE6492791.1"/>
    <property type="molecule type" value="Genomic_DNA"/>
</dbReference>
<keyword evidence="1" id="KW-1133">Transmembrane helix</keyword>
<name>A0A812F135_9ARCH</name>
<dbReference type="Proteomes" id="UP000655759">
    <property type="component" value="Unassembled WGS sequence"/>
</dbReference>
<sequence>MRVKTNLKPSFGICPNLRKTRGISEAVSAMVLLTVIATVSIYAMSNSTKNTTEHGLSISDVMERKGMRTQELLSVISKNVSQDKIVLEVINYGTKEFLINKIFVDGNESAFTVLSAEGTHIENRTLMPRQILSLHVPQSGQTLQILTDSGNIFNFDLGF</sequence>